<keyword evidence="6 10" id="KW-0548">Nucleotidyltransferase</keyword>
<keyword evidence="15" id="KW-1185">Reference proteome</keyword>
<dbReference type="Gene3D" id="3.10.150.10">
    <property type="entry name" value="DNA Polymerase III, subunit A, domain 2"/>
    <property type="match status" value="1"/>
</dbReference>
<keyword evidence="5 10" id="KW-0808">Transferase</keyword>
<dbReference type="Pfam" id="PF00712">
    <property type="entry name" value="DNA_pol3_beta"/>
    <property type="match status" value="1"/>
</dbReference>
<evidence type="ECO:0000313" key="15">
    <source>
        <dbReference type="Proteomes" id="UP000006055"/>
    </source>
</evidence>
<dbReference type="eggNOG" id="COG0592">
    <property type="taxonomic scope" value="Bacteria"/>
</dbReference>
<dbReference type="InterPro" id="IPR022635">
    <property type="entry name" value="DNA_polIII_beta_C"/>
</dbReference>
<keyword evidence="8 10" id="KW-0239">DNA-directed DNA polymerase</keyword>
<dbReference type="PANTHER" id="PTHR30478:SF0">
    <property type="entry name" value="BETA SLIDING CLAMP"/>
    <property type="match status" value="1"/>
</dbReference>
<name>I4BZL3_DESTA</name>
<dbReference type="OrthoDB" id="8421503at2"/>
<dbReference type="CDD" id="cd00140">
    <property type="entry name" value="beta_clamp"/>
    <property type="match status" value="1"/>
</dbReference>
<comment type="similarity">
    <text evidence="2 10">Belongs to the beta sliding clamp family.</text>
</comment>
<evidence type="ECO:0000256" key="5">
    <source>
        <dbReference type="ARBA" id="ARBA00022679"/>
    </source>
</evidence>
<dbReference type="AlphaFoldDB" id="I4BZL3"/>
<dbReference type="InterPro" id="IPR046938">
    <property type="entry name" value="DNA_clamp_sf"/>
</dbReference>
<evidence type="ECO:0000256" key="9">
    <source>
        <dbReference type="ARBA" id="ARBA00023125"/>
    </source>
</evidence>
<dbReference type="GO" id="GO:0006271">
    <property type="term" value="P:DNA strand elongation involved in DNA replication"/>
    <property type="evidence" value="ECO:0007669"/>
    <property type="project" value="TreeGrafter"/>
</dbReference>
<dbReference type="PATRIC" id="fig|706587.4.peg.3"/>
<dbReference type="RefSeq" id="WP_014807913.1">
    <property type="nucleotide sequence ID" value="NC_018025.1"/>
</dbReference>
<evidence type="ECO:0000259" key="13">
    <source>
        <dbReference type="Pfam" id="PF02768"/>
    </source>
</evidence>
<evidence type="ECO:0000259" key="12">
    <source>
        <dbReference type="Pfam" id="PF02767"/>
    </source>
</evidence>
<dbReference type="STRING" id="706587.Desti_0002"/>
<evidence type="ECO:0000256" key="3">
    <source>
        <dbReference type="ARBA" id="ARBA00021035"/>
    </source>
</evidence>
<comment type="subcellular location">
    <subcellularLocation>
        <location evidence="1 10">Cytoplasm</location>
    </subcellularLocation>
</comment>
<evidence type="ECO:0000259" key="11">
    <source>
        <dbReference type="Pfam" id="PF00712"/>
    </source>
</evidence>
<protein>
    <recommendedName>
        <fullName evidence="3 10">Beta sliding clamp</fullName>
    </recommendedName>
</protein>
<dbReference type="InterPro" id="IPR022637">
    <property type="entry name" value="DNA_polIII_beta_cen"/>
</dbReference>
<dbReference type="PANTHER" id="PTHR30478">
    <property type="entry name" value="DNA POLYMERASE III SUBUNIT BETA"/>
    <property type="match status" value="1"/>
</dbReference>
<evidence type="ECO:0000256" key="1">
    <source>
        <dbReference type="ARBA" id="ARBA00004496"/>
    </source>
</evidence>
<evidence type="ECO:0000256" key="7">
    <source>
        <dbReference type="ARBA" id="ARBA00022705"/>
    </source>
</evidence>
<dbReference type="GO" id="GO:0003677">
    <property type="term" value="F:DNA binding"/>
    <property type="evidence" value="ECO:0007669"/>
    <property type="project" value="UniProtKB-UniRule"/>
</dbReference>
<dbReference type="InterPro" id="IPR001001">
    <property type="entry name" value="DNA_polIII_beta"/>
</dbReference>
<sequence length="364" mass="40213">MLFEIARDMFFEGLSKTVPITEKRSTLPILSHILLNASNSSLLITATDLEVGLQMMYTCSISKEGMITVPAKKIFEIVRELPSGDLTVELQENGRIKISSGRSVFELAGMDASEYPVWQAAEEVETATIPSADLIYLIDKTLFASSNDDSRFNLNGVLFERNEGKTRLVATDGHRLALADGEVLLPIESKVLIPKKSLMELKRLLESVKEDVSIGFEPKNMVLKTDKFFMTLRLIEGDYPDYRKVLPPPGEKKITVPKTSFLHSLRRVAVLAAERNKGIVLDVQPGRIELSATHPDLGTASDVVETEYSGDPITVVVNVAYLIEALGAIDSEQVSLNFLQEGAPIVISPEPVASYFNLVMPMRK</sequence>
<reference evidence="15" key="1">
    <citation type="submission" date="2012-06" db="EMBL/GenBank/DDBJ databases">
        <title>Complete sequence of chromosome of Desulfomonile tiedjei DSM 6799.</title>
        <authorList>
            <person name="Lucas S."/>
            <person name="Copeland A."/>
            <person name="Lapidus A."/>
            <person name="Glavina del Rio T."/>
            <person name="Dalin E."/>
            <person name="Tice H."/>
            <person name="Bruce D."/>
            <person name="Goodwin L."/>
            <person name="Pitluck S."/>
            <person name="Peters L."/>
            <person name="Ovchinnikova G."/>
            <person name="Zeytun A."/>
            <person name="Lu M."/>
            <person name="Kyrpides N."/>
            <person name="Mavromatis K."/>
            <person name="Ivanova N."/>
            <person name="Brettin T."/>
            <person name="Detter J.C."/>
            <person name="Han C."/>
            <person name="Larimer F."/>
            <person name="Land M."/>
            <person name="Hauser L."/>
            <person name="Markowitz V."/>
            <person name="Cheng J.-F."/>
            <person name="Hugenholtz P."/>
            <person name="Woyke T."/>
            <person name="Wu D."/>
            <person name="Spring S."/>
            <person name="Schroeder M."/>
            <person name="Brambilla E."/>
            <person name="Klenk H.-P."/>
            <person name="Eisen J.A."/>
        </authorList>
    </citation>
    <scope>NUCLEOTIDE SEQUENCE [LARGE SCALE GENOMIC DNA]</scope>
    <source>
        <strain evidence="15">ATCC 49306 / DSM 6799 / DCB-1</strain>
    </source>
</reference>
<comment type="subunit">
    <text evidence="10">Forms a ring-shaped head-to-tail homodimer around DNA.</text>
</comment>
<gene>
    <name evidence="14" type="ordered locus">Desti_0002</name>
</gene>
<feature type="domain" description="DNA polymerase III beta sliding clamp C-terminal" evidence="13">
    <location>
        <begin position="243"/>
        <end position="363"/>
    </location>
</feature>
<dbReference type="HOGENOM" id="CLU_038149_4_2_7"/>
<evidence type="ECO:0000256" key="6">
    <source>
        <dbReference type="ARBA" id="ARBA00022695"/>
    </source>
</evidence>
<dbReference type="GO" id="GO:0003887">
    <property type="term" value="F:DNA-directed DNA polymerase activity"/>
    <property type="evidence" value="ECO:0007669"/>
    <property type="project" value="UniProtKB-UniRule"/>
</dbReference>
<dbReference type="GO" id="GO:0009360">
    <property type="term" value="C:DNA polymerase III complex"/>
    <property type="evidence" value="ECO:0007669"/>
    <property type="project" value="InterPro"/>
</dbReference>
<accession>I4BZL3</accession>
<evidence type="ECO:0000256" key="4">
    <source>
        <dbReference type="ARBA" id="ARBA00022490"/>
    </source>
</evidence>
<dbReference type="InterPro" id="IPR022634">
    <property type="entry name" value="DNA_polIII_beta_N"/>
</dbReference>
<keyword evidence="4 10" id="KW-0963">Cytoplasm</keyword>
<keyword evidence="9" id="KW-0238">DNA-binding</keyword>
<dbReference type="Proteomes" id="UP000006055">
    <property type="component" value="Chromosome"/>
</dbReference>
<keyword evidence="7 10" id="KW-0235">DNA replication</keyword>
<feature type="domain" description="DNA polymerase III beta sliding clamp N-terminal" evidence="11">
    <location>
        <begin position="1"/>
        <end position="117"/>
    </location>
</feature>
<evidence type="ECO:0000256" key="8">
    <source>
        <dbReference type="ARBA" id="ARBA00022932"/>
    </source>
</evidence>
<feature type="domain" description="DNA polymerase III beta sliding clamp central" evidence="12">
    <location>
        <begin position="129"/>
        <end position="241"/>
    </location>
</feature>
<evidence type="ECO:0000256" key="10">
    <source>
        <dbReference type="PIRNR" id="PIRNR000804"/>
    </source>
</evidence>
<organism evidence="14 15">
    <name type="scientific">Desulfomonile tiedjei (strain ATCC 49306 / DSM 6799 / DCB-1)</name>
    <dbReference type="NCBI Taxonomy" id="706587"/>
    <lineage>
        <taxon>Bacteria</taxon>
        <taxon>Pseudomonadati</taxon>
        <taxon>Thermodesulfobacteriota</taxon>
        <taxon>Desulfomonilia</taxon>
        <taxon>Desulfomonilales</taxon>
        <taxon>Desulfomonilaceae</taxon>
        <taxon>Desulfomonile</taxon>
    </lineage>
</organism>
<dbReference type="GO" id="GO:0005737">
    <property type="term" value="C:cytoplasm"/>
    <property type="evidence" value="ECO:0007669"/>
    <property type="project" value="UniProtKB-SubCell"/>
</dbReference>
<dbReference type="Pfam" id="PF02768">
    <property type="entry name" value="DNA_pol3_beta_3"/>
    <property type="match status" value="1"/>
</dbReference>
<dbReference type="EMBL" id="CP003360">
    <property type="protein sequence ID" value="AFM22754.1"/>
    <property type="molecule type" value="Genomic_DNA"/>
</dbReference>
<dbReference type="Pfam" id="PF02767">
    <property type="entry name" value="DNA_pol3_beta_2"/>
    <property type="match status" value="1"/>
</dbReference>
<dbReference type="Gene3D" id="3.70.10.10">
    <property type="match status" value="1"/>
</dbReference>
<comment type="function">
    <text evidence="10">Confers DNA tethering and processivity to DNA polymerases and other proteins. Acts as a clamp, forming a ring around DNA (a reaction catalyzed by the clamp-loading complex) which diffuses in an ATP-independent manner freely and bidirectionally along dsDNA. Initially characterized for its ability to contact the catalytic subunit of DNA polymerase III (Pol III), a complex, multichain enzyme responsible for most of the replicative synthesis in bacteria; Pol III exhibits 3'-5' exonuclease proofreading activity. The beta chain is required for initiation of replication as well as for processivity of DNA replication.</text>
</comment>
<dbReference type="SMART" id="SM00480">
    <property type="entry name" value="POL3Bc"/>
    <property type="match status" value="1"/>
</dbReference>
<dbReference type="NCBIfam" id="TIGR00663">
    <property type="entry name" value="dnan"/>
    <property type="match status" value="1"/>
</dbReference>
<dbReference type="GO" id="GO:0008408">
    <property type="term" value="F:3'-5' exonuclease activity"/>
    <property type="evidence" value="ECO:0007669"/>
    <property type="project" value="InterPro"/>
</dbReference>
<proteinExistence type="inferred from homology"/>
<evidence type="ECO:0000256" key="2">
    <source>
        <dbReference type="ARBA" id="ARBA00010752"/>
    </source>
</evidence>
<dbReference type="PIRSF" id="PIRSF000804">
    <property type="entry name" value="DNA_pol_III_b"/>
    <property type="match status" value="1"/>
</dbReference>
<evidence type="ECO:0000313" key="14">
    <source>
        <dbReference type="EMBL" id="AFM22754.1"/>
    </source>
</evidence>
<dbReference type="KEGG" id="dti:Desti_0002"/>
<dbReference type="SUPFAM" id="SSF55979">
    <property type="entry name" value="DNA clamp"/>
    <property type="match status" value="3"/>
</dbReference>